<gene>
    <name evidence="3" type="ORF">AMAG_17499</name>
</gene>
<feature type="region of interest" description="Disordered" evidence="2">
    <location>
        <begin position="38"/>
        <end position="131"/>
    </location>
</feature>
<feature type="region of interest" description="Disordered" evidence="2">
    <location>
        <begin position="517"/>
        <end position="557"/>
    </location>
</feature>
<evidence type="ECO:0000256" key="1">
    <source>
        <dbReference type="PROSITE-ProRule" id="PRU00339"/>
    </source>
</evidence>
<dbReference type="PROSITE" id="PS50005">
    <property type="entry name" value="TPR"/>
    <property type="match status" value="1"/>
</dbReference>
<reference evidence="4" key="2">
    <citation type="submission" date="2009-11" db="EMBL/GenBank/DDBJ databases">
        <title>The Genome Sequence of Allomyces macrogynus strain ATCC 38327.</title>
        <authorList>
            <consortium name="The Broad Institute Genome Sequencing Platform"/>
            <person name="Russ C."/>
            <person name="Cuomo C."/>
            <person name="Shea T."/>
            <person name="Young S.K."/>
            <person name="Zeng Q."/>
            <person name="Koehrsen M."/>
            <person name="Haas B."/>
            <person name="Borodovsky M."/>
            <person name="Guigo R."/>
            <person name="Alvarado L."/>
            <person name="Berlin A."/>
            <person name="Borenstein D."/>
            <person name="Chen Z."/>
            <person name="Engels R."/>
            <person name="Freedman E."/>
            <person name="Gellesch M."/>
            <person name="Goldberg J."/>
            <person name="Griggs A."/>
            <person name="Gujja S."/>
            <person name="Heiman D."/>
            <person name="Hepburn T."/>
            <person name="Howarth C."/>
            <person name="Jen D."/>
            <person name="Larson L."/>
            <person name="Lewis B."/>
            <person name="Mehta T."/>
            <person name="Park D."/>
            <person name="Pearson M."/>
            <person name="Roberts A."/>
            <person name="Saif S."/>
            <person name="Shenoy N."/>
            <person name="Sisk P."/>
            <person name="Stolte C."/>
            <person name="Sykes S."/>
            <person name="Walk T."/>
            <person name="White J."/>
            <person name="Yandava C."/>
            <person name="Burger G."/>
            <person name="Gray M.W."/>
            <person name="Holland P.W.H."/>
            <person name="King N."/>
            <person name="Lang F.B.F."/>
            <person name="Roger A.J."/>
            <person name="Ruiz-Trillo I."/>
            <person name="Lander E."/>
            <person name="Nusbaum C."/>
        </authorList>
    </citation>
    <scope>NUCLEOTIDE SEQUENCE [LARGE SCALE GENOMIC DNA]</scope>
    <source>
        <strain evidence="4">ATCC 38327</strain>
    </source>
</reference>
<dbReference type="PANTHER" id="PTHR47934:SF4">
    <property type="entry name" value="OS08G0191900 PROTEIN"/>
    <property type="match status" value="1"/>
</dbReference>
<feature type="compositionally biased region" description="Basic and acidic residues" evidence="2">
    <location>
        <begin position="47"/>
        <end position="65"/>
    </location>
</feature>
<dbReference type="Proteomes" id="UP000054350">
    <property type="component" value="Unassembled WGS sequence"/>
</dbReference>
<dbReference type="InterPro" id="IPR011990">
    <property type="entry name" value="TPR-like_helical_dom_sf"/>
</dbReference>
<dbReference type="InterPro" id="IPR051114">
    <property type="entry name" value="Mito_RNA_Proc_CCM1"/>
</dbReference>
<proteinExistence type="predicted"/>
<keyword evidence="1" id="KW-0802">TPR repeat</keyword>
<dbReference type="EMBL" id="GG745396">
    <property type="protein sequence ID" value="KNE73347.1"/>
    <property type="molecule type" value="Genomic_DNA"/>
</dbReference>
<dbReference type="AlphaFoldDB" id="A0A0L0TF23"/>
<feature type="repeat" description="TPR" evidence="1">
    <location>
        <begin position="345"/>
        <end position="378"/>
    </location>
</feature>
<dbReference type="Pfam" id="PF01535">
    <property type="entry name" value="PPR"/>
    <property type="match status" value="1"/>
</dbReference>
<dbReference type="Gene3D" id="1.25.40.10">
    <property type="entry name" value="Tetratricopeptide repeat domain"/>
    <property type="match status" value="1"/>
</dbReference>
<evidence type="ECO:0000313" key="3">
    <source>
        <dbReference type="EMBL" id="KNE73347.1"/>
    </source>
</evidence>
<dbReference type="GO" id="GO:0006396">
    <property type="term" value="P:RNA processing"/>
    <property type="evidence" value="ECO:0007669"/>
    <property type="project" value="TreeGrafter"/>
</dbReference>
<dbReference type="GO" id="GO:0003729">
    <property type="term" value="F:mRNA binding"/>
    <property type="evidence" value="ECO:0007669"/>
    <property type="project" value="TreeGrafter"/>
</dbReference>
<evidence type="ECO:0000313" key="4">
    <source>
        <dbReference type="Proteomes" id="UP000054350"/>
    </source>
</evidence>
<dbReference type="SUPFAM" id="SSF48452">
    <property type="entry name" value="TPR-like"/>
    <property type="match status" value="1"/>
</dbReference>
<dbReference type="InterPro" id="IPR002885">
    <property type="entry name" value="PPR_rpt"/>
</dbReference>
<dbReference type="PANTHER" id="PTHR47934">
    <property type="entry name" value="PENTATRICOPEPTIDE REPEAT-CONTAINING PROTEIN PET309, MITOCHONDRIAL"/>
    <property type="match status" value="1"/>
</dbReference>
<evidence type="ECO:0000256" key="2">
    <source>
        <dbReference type="SAM" id="MobiDB-lite"/>
    </source>
</evidence>
<name>A0A0L0TF23_ALLM3</name>
<dbReference type="STRING" id="578462.A0A0L0TF23"/>
<organism evidence="3 4">
    <name type="scientific">Allomyces macrogynus (strain ATCC 38327)</name>
    <name type="common">Allomyces javanicus var. macrogynus</name>
    <dbReference type="NCBI Taxonomy" id="578462"/>
    <lineage>
        <taxon>Eukaryota</taxon>
        <taxon>Fungi</taxon>
        <taxon>Fungi incertae sedis</taxon>
        <taxon>Blastocladiomycota</taxon>
        <taxon>Blastocladiomycetes</taxon>
        <taxon>Blastocladiales</taxon>
        <taxon>Blastocladiaceae</taxon>
        <taxon>Allomyces</taxon>
    </lineage>
</organism>
<feature type="compositionally biased region" description="Basic and acidic residues" evidence="2">
    <location>
        <begin position="89"/>
        <end position="109"/>
    </location>
</feature>
<dbReference type="OrthoDB" id="185373at2759"/>
<protein>
    <submittedName>
        <fullName evidence="3">Uncharacterized protein</fullName>
    </submittedName>
</protein>
<dbReference type="VEuPathDB" id="FungiDB:AMAG_17499"/>
<accession>A0A0L0TF23</accession>
<dbReference type="InterPro" id="IPR019734">
    <property type="entry name" value="TPR_rpt"/>
</dbReference>
<reference evidence="3 4" key="1">
    <citation type="submission" date="2009-11" db="EMBL/GenBank/DDBJ databases">
        <title>Annotation of Allomyces macrogynus ATCC 38327.</title>
        <authorList>
            <consortium name="The Broad Institute Genome Sequencing Platform"/>
            <person name="Russ C."/>
            <person name="Cuomo C."/>
            <person name="Burger G."/>
            <person name="Gray M.W."/>
            <person name="Holland P.W.H."/>
            <person name="King N."/>
            <person name="Lang F.B.F."/>
            <person name="Roger A.J."/>
            <person name="Ruiz-Trillo I."/>
            <person name="Young S.K."/>
            <person name="Zeng Q."/>
            <person name="Gargeya S."/>
            <person name="Fitzgerald M."/>
            <person name="Haas B."/>
            <person name="Abouelleil A."/>
            <person name="Alvarado L."/>
            <person name="Arachchi H.M."/>
            <person name="Berlin A."/>
            <person name="Chapman S.B."/>
            <person name="Gearin G."/>
            <person name="Goldberg J."/>
            <person name="Griggs A."/>
            <person name="Gujja S."/>
            <person name="Hansen M."/>
            <person name="Heiman D."/>
            <person name="Howarth C."/>
            <person name="Larimer J."/>
            <person name="Lui A."/>
            <person name="MacDonald P.J.P."/>
            <person name="McCowen C."/>
            <person name="Montmayeur A."/>
            <person name="Murphy C."/>
            <person name="Neiman D."/>
            <person name="Pearson M."/>
            <person name="Priest M."/>
            <person name="Roberts A."/>
            <person name="Saif S."/>
            <person name="Shea T."/>
            <person name="Sisk P."/>
            <person name="Stolte C."/>
            <person name="Sykes S."/>
            <person name="Wortman J."/>
            <person name="Nusbaum C."/>
            <person name="Birren B."/>
        </authorList>
    </citation>
    <scope>NUCLEOTIDE SEQUENCE [LARGE SCALE GENOMIC DNA]</scope>
    <source>
        <strain evidence="3 4">ATCC 38327</strain>
    </source>
</reference>
<keyword evidence="4" id="KW-1185">Reference proteome</keyword>
<sequence>MLSRFATSALLRTNMATPAVAAVAARAGAALRFFGDEANDGQQQQQREFRPRRQFNDGEQREFRPRRQFTQDGEQREFRPRRQFNNQDGEQREYRPRRFNDGEQREFRPRRQFNNNQDGEDGPRMMGQPAPADPVERLRFQIENRQSVNAFRTYERLTPDQMHELKFGDHVRLMAMFRQGSTRIEFTKLETIFKNMEARGFDIPAPVYETMVNRAWRQSLAACQLYFDKMVAAHGQASGLAYASLMNAVRHEGEPAKALELVKEAQALGIDMHPFKPILMDVYVALGDRAAAETLFQEYVAHETQNLNVAKAFTWKANLLRKDGKYDEAVQLLDELPKRGVRLGSGAYAVLGRIALAKGNADEATSFLFRAMELTTRDTNSALVVDILKYHMDRKDYPAVDDVLAKYGALFGKVRDLRFYPYFVVMTHFAAQGQIAEARRVFDNIPFQPKWMSPAAVGALLEIYLVNGDKEGATKALNLARRMRFASNHPKINEQFIAEGGSERVQELAKSVAASRTAPAAPAAATESAAAMEAAPATQAAESVAAEAVAPAPTTSA</sequence>